<keyword evidence="2" id="KW-1185">Reference proteome</keyword>
<dbReference type="RefSeq" id="XP_024686619.1">
    <property type="nucleotide sequence ID" value="XM_024826041.1"/>
</dbReference>
<proteinExistence type="predicted"/>
<dbReference type="VEuPathDB" id="FungiDB:P174DRAFT_436423"/>
<organism evidence="1 2">
    <name type="scientific">Aspergillus novofumigatus (strain IBT 16806)</name>
    <dbReference type="NCBI Taxonomy" id="1392255"/>
    <lineage>
        <taxon>Eukaryota</taxon>
        <taxon>Fungi</taxon>
        <taxon>Dikarya</taxon>
        <taxon>Ascomycota</taxon>
        <taxon>Pezizomycotina</taxon>
        <taxon>Eurotiomycetes</taxon>
        <taxon>Eurotiomycetidae</taxon>
        <taxon>Eurotiales</taxon>
        <taxon>Aspergillaceae</taxon>
        <taxon>Aspergillus</taxon>
        <taxon>Aspergillus subgen. Fumigati</taxon>
    </lineage>
</organism>
<gene>
    <name evidence="1" type="ORF">P174DRAFT_436423</name>
</gene>
<dbReference type="Proteomes" id="UP000234474">
    <property type="component" value="Unassembled WGS sequence"/>
</dbReference>
<dbReference type="AlphaFoldDB" id="A0A2I1CK75"/>
<comment type="caution">
    <text evidence="1">The sequence shown here is derived from an EMBL/GenBank/DDBJ whole genome shotgun (WGS) entry which is preliminary data.</text>
</comment>
<dbReference type="EMBL" id="MSZS01000001">
    <property type="protein sequence ID" value="PKX98024.1"/>
    <property type="molecule type" value="Genomic_DNA"/>
</dbReference>
<accession>A0A2I1CK75</accession>
<sequence length="53" mass="5672">MAKDFRVHSGTTAPLTEKVVRHASIGLLELSVIGTSSPALAPAVYLLHRVRCT</sequence>
<reference evidence="2" key="1">
    <citation type="journal article" date="2018" name="Proc. Natl. Acad. Sci. U.S.A.">
        <title>Linking secondary metabolites to gene clusters through genome sequencing of six diverse Aspergillus species.</title>
        <authorList>
            <person name="Kaerboelling I."/>
            <person name="Vesth T.C."/>
            <person name="Frisvad J.C."/>
            <person name="Nybo J.L."/>
            <person name="Theobald S."/>
            <person name="Kuo A."/>
            <person name="Bowyer P."/>
            <person name="Matsuda Y."/>
            <person name="Mondo S."/>
            <person name="Lyhne E.K."/>
            <person name="Kogle M.E."/>
            <person name="Clum A."/>
            <person name="Lipzen A."/>
            <person name="Salamov A."/>
            <person name="Ngan C.Y."/>
            <person name="Daum C."/>
            <person name="Chiniquy J."/>
            <person name="Barry K."/>
            <person name="LaButti K."/>
            <person name="Haridas S."/>
            <person name="Simmons B.A."/>
            <person name="Magnuson J.K."/>
            <person name="Mortensen U.H."/>
            <person name="Larsen T.O."/>
            <person name="Grigoriev I.V."/>
            <person name="Baker S.E."/>
            <person name="Andersen M.R."/>
        </authorList>
    </citation>
    <scope>NUCLEOTIDE SEQUENCE [LARGE SCALE GENOMIC DNA]</scope>
    <source>
        <strain evidence="2">IBT 16806</strain>
    </source>
</reference>
<protein>
    <submittedName>
        <fullName evidence="1">Uncharacterized protein</fullName>
    </submittedName>
</protein>
<evidence type="ECO:0000313" key="1">
    <source>
        <dbReference type="EMBL" id="PKX98024.1"/>
    </source>
</evidence>
<dbReference type="GeneID" id="36533366"/>
<name>A0A2I1CK75_ASPN1</name>
<evidence type="ECO:0000313" key="2">
    <source>
        <dbReference type="Proteomes" id="UP000234474"/>
    </source>
</evidence>